<gene>
    <name evidence="1" type="ORF">E2C01_087422</name>
</gene>
<comment type="caution">
    <text evidence="1">The sequence shown here is derived from an EMBL/GenBank/DDBJ whole genome shotgun (WGS) entry which is preliminary data.</text>
</comment>
<proteinExistence type="predicted"/>
<sequence>MRHRDDKNKSSHRVFTRMTRPVVCARSCLHTEPQELQVLTQKIRGRHMTIRIMDGLDDHR</sequence>
<dbReference type="AlphaFoldDB" id="A0A5B7JBS7"/>
<name>A0A5B7JBS7_PORTR</name>
<evidence type="ECO:0000313" key="2">
    <source>
        <dbReference type="Proteomes" id="UP000324222"/>
    </source>
</evidence>
<dbReference type="Proteomes" id="UP000324222">
    <property type="component" value="Unassembled WGS sequence"/>
</dbReference>
<keyword evidence="2" id="KW-1185">Reference proteome</keyword>
<reference evidence="1 2" key="1">
    <citation type="submission" date="2019-05" db="EMBL/GenBank/DDBJ databases">
        <title>Another draft genome of Portunus trituberculatus and its Hox gene families provides insights of decapod evolution.</title>
        <authorList>
            <person name="Jeong J.-H."/>
            <person name="Song I."/>
            <person name="Kim S."/>
            <person name="Choi T."/>
            <person name="Kim D."/>
            <person name="Ryu S."/>
            <person name="Kim W."/>
        </authorList>
    </citation>
    <scope>NUCLEOTIDE SEQUENCE [LARGE SCALE GENOMIC DNA]</scope>
    <source>
        <tissue evidence="1">Muscle</tissue>
    </source>
</reference>
<dbReference type="EMBL" id="VSRR010090880">
    <property type="protein sequence ID" value="MPC92339.1"/>
    <property type="molecule type" value="Genomic_DNA"/>
</dbReference>
<organism evidence="1 2">
    <name type="scientific">Portunus trituberculatus</name>
    <name type="common">Swimming crab</name>
    <name type="synonym">Neptunus trituberculatus</name>
    <dbReference type="NCBI Taxonomy" id="210409"/>
    <lineage>
        <taxon>Eukaryota</taxon>
        <taxon>Metazoa</taxon>
        <taxon>Ecdysozoa</taxon>
        <taxon>Arthropoda</taxon>
        <taxon>Crustacea</taxon>
        <taxon>Multicrustacea</taxon>
        <taxon>Malacostraca</taxon>
        <taxon>Eumalacostraca</taxon>
        <taxon>Eucarida</taxon>
        <taxon>Decapoda</taxon>
        <taxon>Pleocyemata</taxon>
        <taxon>Brachyura</taxon>
        <taxon>Eubrachyura</taxon>
        <taxon>Portunoidea</taxon>
        <taxon>Portunidae</taxon>
        <taxon>Portuninae</taxon>
        <taxon>Portunus</taxon>
    </lineage>
</organism>
<evidence type="ECO:0000313" key="1">
    <source>
        <dbReference type="EMBL" id="MPC92339.1"/>
    </source>
</evidence>
<protein>
    <submittedName>
        <fullName evidence="1">Uncharacterized protein</fullName>
    </submittedName>
</protein>
<accession>A0A5B7JBS7</accession>